<comment type="pathway">
    <text evidence="2">Glycolipid biosynthesis; glycosylphosphatidylinositol-anchor biosynthesis.</text>
</comment>
<protein>
    <recommendedName>
        <fullName evidence="3">phosphatidylinositol N-acetylglucosaminyltransferase</fullName>
        <ecNumber evidence="3">2.4.1.198</ecNumber>
    </recommendedName>
    <alternativeName>
        <fullName evidence="11">GlcNAc-PI synthesis protein</fullName>
    </alternativeName>
</protein>
<evidence type="ECO:0000256" key="5">
    <source>
        <dbReference type="ARBA" id="ARBA00022676"/>
    </source>
</evidence>
<evidence type="ECO:0000256" key="11">
    <source>
        <dbReference type="ARBA" id="ARBA00032160"/>
    </source>
</evidence>
<evidence type="ECO:0000256" key="12">
    <source>
        <dbReference type="SAM" id="Phobius"/>
    </source>
</evidence>
<proteinExistence type="predicted"/>
<dbReference type="PANTHER" id="PTHR45871:SF1">
    <property type="entry name" value="PHOSPHATIDYLINOSITOL N-ACETYLGLUCOSAMINYLTRANSFERASE SUBUNIT A"/>
    <property type="match status" value="1"/>
</dbReference>
<dbReference type="Pfam" id="PF00534">
    <property type="entry name" value="Glycos_transf_1"/>
    <property type="match status" value="1"/>
</dbReference>
<dbReference type="CDD" id="cd03796">
    <property type="entry name" value="GT4_PIG-A-like"/>
    <property type="match status" value="1"/>
</dbReference>
<keyword evidence="8" id="KW-0256">Endoplasmic reticulum</keyword>
<dbReference type="GO" id="GO:0000506">
    <property type="term" value="C:glycosylphosphatidylinositol-N-acetylglucosaminyltransferase (GPI-GnT) complex"/>
    <property type="evidence" value="ECO:0007669"/>
    <property type="project" value="InterPro"/>
</dbReference>
<evidence type="ECO:0000256" key="9">
    <source>
        <dbReference type="ARBA" id="ARBA00022989"/>
    </source>
</evidence>
<evidence type="ECO:0000256" key="8">
    <source>
        <dbReference type="ARBA" id="ARBA00022824"/>
    </source>
</evidence>
<evidence type="ECO:0000256" key="4">
    <source>
        <dbReference type="ARBA" id="ARBA00022502"/>
    </source>
</evidence>
<dbReference type="FunFam" id="3.40.50.2000:FF:000059">
    <property type="entry name" value="Phosphatidylinositol glycan anchor biosynthesis class A"/>
    <property type="match status" value="1"/>
</dbReference>
<evidence type="ECO:0000256" key="3">
    <source>
        <dbReference type="ARBA" id="ARBA00012420"/>
    </source>
</evidence>
<dbReference type="AlphaFoldDB" id="A0A834FFX5"/>
<evidence type="ECO:0000256" key="6">
    <source>
        <dbReference type="ARBA" id="ARBA00022679"/>
    </source>
</evidence>
<feature type="transmembrane region" description="Helical" evidence="12">
    <location>
        <begin position="350"/>
        <end position="375"/>
    </location>
</feature>
<dbReference type="EC" id="2.4.1.198" evidence="3"/>
<dbReference type="Proteomes" id="UP000646548">
    <property type="component" value="Unassembled WGS sequence"/>
</dbReference>
<comment type="subcellular location">
    <subcellularLocation>
        <location evidence="1">Endoplasmic reticulum membrane</location>
        <topology evidence="1">Single-pass membrane protein</topology>
    </subcellularLocation>
</comment>
<evidence type="ECO:0000256" key="10">
    <source>
        <dbReference type="ARBA" id="ARBA00023136"/>
    </source>
</evidence>
<organism evidence="15 16">
    <name type="scientific">Oryzias melastigma</name>
    <name type="common">Marine medaka</name>
    <dbReference type="NCBI Taxonomy" id="30732"/>
    <lineage>
        <taxon>Eukaryota</taxon>
        <taxon>Metazoa</taxon>
        <taxon>Chordata</taxon>
        <taxon>Craniata</taxon>
        <taxon>Vertebrata</taxon>
        <taxon>Euteleostomi</taxon>
        <taxon>Actinopterygii</taxon>
        <taxon>Neopterygii</taxon>
        <taxon>Teleostei</taxon>
        <taxon>Neoteleostei</taxon>
        <taxon>Acanthomorphata</taxon>
        <taxon>Ovalentaria</taxon>
        <taxon>Atherinomorphae</taxon>
        <taxon>Beloniformes</taxon>
        <taxon>Adrianichthyidae</taxon>
        <taxon>Oryziinae</taxon>
        <taxon>Oryzias</taxon>
    </lineage>
</organism>
<keyword evidence="5 15" id="KW-0328">Glycosyltransferase</keyword>
<reference evidence="15" key="1">
    <citation type="journal article" name="BMC Genomics">
        <title>Long-read sequencing and de novo genome assembly of marine medaka (Oryzias melastigma).</title>
        <authorList>
            <person name="Liang P."/>
            <person name="Saqib H.S.A."/>
            <person name="Ni X."/>
            <person name="Shen Y."/>
        </authorList>
    </citation>
    <scope>NUCLEOTIDE SEQUENCE</scope>
    <source>
        <strain evidence="15">Bigg-433</strain>
    </source>
</reference>
<dbReference type="InterPro" id="IPR001296">
    <property type="entry name" value="Glyco_trans_1"/>
</dbReference>
<dbReference type="UniPathway" id="UPA00196"/>
<name>A0A834FFX5_ORYME</name>
<keyword evidence="7 12" id="KW-0812">Transmembrane</keyword>
<sequence>MGGVESHIYQLSQCLIEKGHKVVIVTHAYGRRKGVRYLTRGLKVYYLPLQVMYNQSTATTCFHSLPLFRCVFVRERITVVHAHSSFSAMAHDALFHAKTMGLNTLLTVSLCDTNHIVCVSYTSKENTVLRGTLQPEIVSVIPNAVDPTDFTPDPSQRQKDRITIVVISRLVYRKGIDLLGGIIPDLCLKHPDLDFLIGGEGPKRIVLEEVREKYQLHDRVRLLGALEHKDVRGVLVQGHIFLNTSLTEAFCMAIVEGASCGLQVVSTRVGGIPEVLPEDLITLCEPTVRSLCAGSDLAPSPLPASIHARVRNLYTWRNVAERTEKVYDRVAAEDVLPLDRRLRRLRSHCGPVAGSIFAFVAVLDFLFLLLLQWLVPRELMDAAVDATGPRGLWKEAGCSKKPVKKTEEQSSFSVITPASLAAGVWVLKLLTDF</sequence>
<feature type="domain" description="PIGA GPI anchor biosynthesis" evidence="14">
    <location>
        <begin position="27"/>
        <end position="107"/>
    </location>
</feature>
<keyword evidence="4" id="KW-0337">GPI-anchor biosynthesis</keyword>
<evidence type="ECO:0000259" key="13">
    <source>
        <dbReference type="Pfam" id="PF00534"/>
    </source>
</evidence>
<dbReference type="SUPFAM" id="SSF53756">
    <property type="entry name" value="UDP-Glycosyltransferase/glycogen phosphorylase"/>
    <property type="match status" value="1"/>
</dbReference>
<evidence type="ECO:0000313" key="16">
    <source>
        <dbReference type="Proteomes" id="UP000646548"/>
    </source>
</evidence>
<feature type="domain" description="Glycosyl transferase family 1" evidence="13">
    <location>
        <begin position="153"/>
        <end position="277"/>
    </location>
</feature>
<dbReference type="InterPro" id="IPR013234">
    <property type="entry name" value="PIGA_GPI_anchor_biosynthesis"/>
</dbReference>
<accession>A0A834FFX5</accession>
<dbReference type="GO" id="GO:0006506">
    <property type="term" value="P:GPI anchor biosynthetic process"/>
    <property type="evidence" value="ECO:0007669"/>
    <property type="project" value="UniProtKB-UniPathway"/>
</dbReference>
<comment type="caution">
    <text evidence="15">The sequence shown here is derived from an EMBL/GenBank/DDBJ whole genome shotgun (WGS) entry which is preliminary data.</text>
</comment>
<evidence type="ECO:0000256" key="1">
    <source>
        <dbReference type="ARBA" id="ARBA00004389"/>
    </source>
</evidence>
<evidence type="ECO:0000256" key="2">
    <source>
        <dbReference type="ARBA" id="ARBA00004687"/>
    </source>
</evidence>
<gene>
    <name evidence="15" type="ORF">FQA47_018796</name>
</gene>
<keyword evidence="10 12" id="KW-0472">Membrane</keyword>
<dbReference type="Gene3D" id="3.40.50.2000">
    <property type="entry name" value="Glycogen Phosphorylase B"/>
    <property type="match status" value="2"/>
</dbReference>
<keyword evidence="9 12" id="KW-1133">Transmembrane helix</keyword>
<dbReference type="EMBL" id="WKFB01000239">
    <property type="protein sequence ID" value="KAF6730307.1"/>
    <property type="molecule type" value="Genomic_DNA"/>
</dbReference>
<keyword evidence="6 15" id="KW-0808">Transferase</keyword>
<dbReference type="PANTHER" id="PTHR45871">
    <property type="entry name" value="N-ACETYLGLUCOSAMINYL-PHOSPHATIDYLINOSITOL BIOSYNTHETIC PROTEIN"/>
    <property type="match status" value="1"/>
</dbReference>
<evidence type="ECO:0000256" key="7">
    <source>
        <dbReference type="ARBA" id="ARBA00022692"/>
    </source>
</evidence>
<dbReference type="GO" id="GO:0017176">
    <property type="term" value="F:phosphatidylinositol N-acetylglucosaminyltransferase activity"/>
    <property type="evidence" value="ECO:0007669"/>
    <property type="project" value="UniProtKB-EC"/>
</dbReference>
<evidence type="ECO:0000313" key="15">
    <source>
        <dbReference type="EMBL" id="KAF6730307.1"/>
    </source>
</evidence>
<dbReference type="InterPro" id="IPR039507">
    <property type="entry name" value="PIG-A/GPI3"/>
</dbReference>
<dbReference type="Pfam" id="PF08288">
    <property type="entry name" value="PIGA"/>
    <property type="match status" value="1"/>
</dbReference>
<evidence type="ECO:0000259" key="14">
    <source>
        <dbReference type="Pfam" id="PF08288"/>
    </source>
</evidence>